<dbReference type="InterPro" id="IPR014044">
    <property type="entry name" value="CAP_dom"/>
</dbReference>
<dbReference type="Proteomes" id="UP000198287">
    <property type="component" value="Unassembled WGS sequence"/>
</dbReference>
<comment type="caution">
    <text evidence="3">The sequence shown here is derived from an EMBL/GenBank/DDBJ whole genome shotgun (WGS) entry which is preliminary data.</text>
</comment>
<evidence type="ECO:0000256" key="1">
    <source>
        <dbReference type="SAM" id="SignalP"/>
    </source>
</evidence>
<dbReference type="Pfam" id="PF00188">
    <property type="entry name" value="CAP"/>
    <property type="match status" value="1"/>
</dbReference>
<dbReference type="SUPFAM" id="SSF55797">
    <property type="entry name" value="PR-1-like"/>
    <property type="match status" value="1"/>
</dbReference>
<dbReference type="InterPro" id="IPR035940">
    <property type="entry name" value="CAP_sf"/>
</dbReference>
<feature type="signal peptide" evidence="1">
    <location>
        <begin position="1"/>
        <end position="19"/>
    </location>
</feature>
<accession>A0A226DTD9</accession>
<gene>
    <name evidence="3" type="ORF">Fcan01_16780</name>
</gene>
<feature type="chain" id="PRO_5013166705" evidence="1">
    <location>
        <begin position="20"/>
        <end position="185"/>
    </location>
</feature>
<organism evidence="3 4">
    <name type="scientific">Folsomia candida</name>
    <name type="common">Springtail</name>
    <dbReference type="NCBI Taxonomy" id="158441"/>
    <lineage>
        <taxon>Eukaryota</taxon>
        <taxon>Metazoa</taxon>
        <taxon>Ecdysozoa</taxon>
        <taxon>Arthropoda</taxon>
        <taxon>Hexapoda</taxon>
        <taxon>Collembola</taxon>
        <taxon>Entomobryomorpha</taxon>
        <taxon>Isotomoidea</taxon>
        <taxon>Isotomidae</taxon>
        <taxon>Proisotominae</taxon>
        <taxon>Folsomia</taxon>
    </lineage>
</organism>
<keyword evidence="1" id="KW-0732">Signal</keyword>
<protein>
    <submittedName>
        <fullName evidence="3">Golgi-associated plant pathogenesis-related protein 1</fullName>
    </submittedName>
</protein>
<sequence length="185" mass="20255">MTSILLPVAFLALVECSCAIQPLILKVCNSTKLGIPADIVAQRGAALAYGNEYRRRHGAKPLTVDLALEEEAQKRAEYMASTGSFISSIWDTDNIARIPCDSEIPQMYPTEPTIPGAIFRWNYQTKRFRCSYPIFTRTVWKATEKVGYGAAVASDGHIIVVAVYSPPASGDPAAMLENVQCEEVP</sequence>
<dbReference type="Gene3D" id="3.40.33.10">
    <property type="entry name" value="CAP"/>
    <property type="match status" value="1"/>
</dbReference>
<dbReference type="AlphaFoldDB" id="A0A226DTD9"/>
<evidence type="ECO:0000313" key="3">
    <source>
        <dbReference type="EMBL" id="OXA48469.1"/>
    </source>
</evidence>
<evidence type="ECO:0000313" key="4">
    <source>
        <dbReference type="Proteomes" id="UP000198287"/>
    </source>
</evidence>
<keyword evidence="4" id="KW-1185">Reference proteome</keyword>
<feature type="domain" description="SCP" evidence="2">
    <location>
        <begin position="41"/>
        <end position="170"/>
    </location>
</feature>
<evidence type="ECO:0000259" key="2">
    <source>
        <dbReference type="SMART" id="SM00198"/>
    </source>
</evidence>
<name>A0A226DTD9_FOLCA</name>
<dbReference type="EMBL" id="LNIX01000011">
    <property type="protein sequence ID" value="OXA48469.1"/>
    <property type="molecule type" value="Genomic_DNA"/>
</dbReference>
<reference evidence="3 4" key="1">
    <citation type="submission" date="2015-12" db="EMBL/GenBank/DDBJ databases">
        <title>The genome of Folsomia candida.</title>
        <authorList>
            <person name="Faddeeva A."/>
            <person name="Derks M.F."/>
            <person name="Anvar Y."/>
            <person name="Smit S."/>
            <person name="Van Straalen N."/>
            <person name="Roelofs D."/>
        </authorList>
    </citation>
    <scope>NUCLEOTIDE SEQUENCE [LARGE SCALE GENOMIC DNA]</scope>
    <source>
        <strain evidence="3 4">VU population</strain>
        <tissue evidence="3">Whole body</tissue>
    </source>
</reference>
<dbReference type="OrthoDB" id="6618548at2759"/>
<dbReference type="SMART" id="SM00198">
    <property type="entry name" value="SCP"/>
    <property type="match status" value="1"/>
</dbReference>
<proteinExistence type="predicted"/>